<evidence type="ECO:0000313" key="2">
    <source>
        <dbReference type="WBParaSite" id="EEL_0001068601-mRNA-1"/>
    </source>
</evidence>
<dbReference type="AlphaFoldDB" id="A0A0R3S7B4"/>
<dbReference type="Gene3D" id="1.10.510.10">
    <property type="entry name" value="Transferase(Phosphotransferase) domain 1"/>
    <property type="match status" value="1"/>
</dbReference>
<proteinExistence type="predicted"/>
<reference evidence="2" key="1">
    <citation type="submission" date="2017-02" db="UniProtKB">
        <authorList>
            <consortium name="WormBaseParasite"/>
        </authorList>
    </citation>
    <scope>IDENTIFICATION</scope>
</reference>
<accession>A0A0R3S7B4</accession>
<protein>
    <submittedName>
        <fullName evidence="2">Bestrophin homolog</fullName>
    </submittedName>
</protein>
<dbReference type="WBParaSite" id="EEL_0001068601-mRNA-1">
    <property type="protein sequence ID" value="EEL_0001068601-mRNA-1"/>
    <property type="gene ID" value="EEL_0001068601"/>
</dbReference>
<dbReference type="Proteomes" id="UP000050640">
    <property type="component" value="Unplaced"/>
</dbReference>
<sequence length="127" mass="15278">MQIRPINAFVFDIFRLASNQEFFKDVKVPQLRETSHRNITFQSIRALTNNIWRAFWPVTNVLWVGYIVDCIYHRLERSRISCSLARRAFLNHFKHLHGYANLWTWVRDHIGTHMKREIVEVRGTQQP</sequence>
<organism evidence="1 2">
    <name type="scientific">Elaeophora elaphi</name>
    <dbReference type="NCBI Taxonomy" id="1147741"/>
    <lineage>
        <taxon>Eukaryota</taxon>
        <taxon>Metazoa</taxon>
        <taxon>Ecdysozoa</taxon>
        <taxon>Nematoda</taxon>
        <taxon>Chromadorea</taxon>
        <taxon>Rhabditida</taxon>
        <taxon>Spirurina</taxon>
        <taxon>Spiruromorpha</taxon>
        <taxon>Filarioidea</taxon>
        <taxon>Onchocercidae</taxon>
        <taxon>Elaeophora</taxon>
    </lineage>
</organism>
<evidence type="ECO:0000313" key="1">
    <source>
        <dbReference type="Proteomes" id="UP000050640"/>
    </source>
</evidence>
<name>A0A0R3S7B4_9BILA</name>
<dbReference type="Pfam" id="PF12330">
    <property type="entry name" value="Haspin_kinase"/>
    <property type="match status" value="1"/>
</dbReference>
<keyword evidence="1" id="KW-1185">Reference proteome</keyword>